<feature type="transmembrane region" description="Helical" evidence="5">
    <location>
        <begin position="253"/>
        <end position="275"/>
    </location>
</feature>
<feature type="transmembrane region" description="Helical" evidence="5">
    <location>
        <begin position="220"/>
        <end position="241"/>
    </location>
</feature>
<feature type="transmembrane region" description="Helical" evidence="5">
    <location>
        <begin position="383"/>
        <end position="405"/>
    </location>
</feature>
<gene>
    <name evidence="6" type="ORF">MNBD_NITROSPIRAE01-2295</name>
</gene>
<dbReference type="GO" id="GO:0016020">
    <property type="term" value="C:membrane"/>
    <property type="evidence" value="ECO:0007669"/>
    <property type="project" value="UniProtKB-SubCell"/>
</dbReference>
<evidence type="ECO:0000256" key="4">
    <source>
        <dbReference type="ARBA" id="ARBA00023136"/>
    </source>
</evidence>
<comment type="subcellular location">
    <subcellularLocation>
        <location evidence="1">Membrane</location>
        <topology evidence="1">Multi-pass membrane protein</topology>
    </subcellularLocation>
</comment>
<keyword evidence="2 5" id="KW-0812">Transmembrane</keyword>
<name>A0A3B1D3T4_9ZZZZ</name>
<evidence type="ECO:0000256" key="2">
    <source>
        <dbReference type="ARBA" id="ARBA00022692"/>
    </source>
</evidence>
<feature type="transmembrane region" description="Helical" evidence="5">
    <location>
        <begin position="118"/>
        <end position="135"/>
    </location>
</feature>
<dbReference type="PANTHER" id="PTHR43424:SF1">
    <property type="entry name" value="LOCUS PUTATIVE PROTEIN 1-RELATED"/>
    <property type="match status" value="1"/>
</dbReference>
<feature type="transmembrane region" description="Helical" evidence="5">
    <location>
        <begin position="180"/>
        <end position="199"/>
    </location>
</feature>
<feature type="transmembrane region" description="Helical" evidence="5">
    <location>
        <begin position="441"/>
        <end position="460"/>
    </location>
</feature>
<dbReference type="InterPro" id="IPR052556">
    <property type="entry name" value="PolySynth_Transporter"/>
</dbReference>
<proteinExistence type="predicted"/>
<dbReference type="EMBL" id="UOGF01000075">
    <property type="protein sequence ID" value="VAX31453.1"/>
    <property type="molecule type" value="Genomic_DNA"/>
</dbReference>
<dbReference type="PANTHER" id="PTHR43424">
    <property type="entry name" value="LOCUS PUTATIVE PROTEIN 1-RELATED"/>
    <property type="match status" value="1"/>
</dbReference>
<keyword evidence="3 5" id="KW-1133">Transmembrane helix</keyword>
<dbReference type="CDD" id="cd13128">
    <property type="entry name" value="MATE_Wzx_like"/>
    <property type="match status" value="1"/>
</dbReference>
<feature type="transmembrane region" description="Helical" evidence="5">
    <location>
        <begin position="12"/>
        <end position="38"/>
    </location>
</feature>
<feature type="transmembrane region" description="Helical" evidence="5">
    <location>
        <begin position="358"/>
        <end position="377"/>
    </location>
</feature>
<feature type="transmembrane region" description="Helical" evidence="5">
    <location>
        <begin position="86"/>
        <end position="106"/>
    </location>
</feature>
<keyword evidence="4 5" id="KW-0472">Membrane</keyword>
<organism evidence="6">
    <name type="scientific">hydrothermal vent metagenome</name>
    <dbReference type="NCBI Taxonomy" id="652676"/>
    <lineage>
        <taxon>unclassified sequences</taxon>
        <taxon>metagenomes</taxon>
        <taxon>ecological metagenomes</taxon>
    </lineage>
</organism>
<sequence>MKTRSQHLKKLAVNSFFSSLSELSMGLLFLLFIIAARILGDTQFGVFSFALAYVSIFGIISDCGLRYLYITMVSRDPSLKSKYFENILSLQIFLSLICLAFIYISINLFEKTDEAKTVIYFLAGAEVIRSLKFFFRFVFRTSERFKLESLTVSLERLALLIVGATLLSLGFGVVPLAATFLFVRIVDFLITLLFVKTILPLRLGFDLSFWPTLLKQGMPFALTGLVMLILLRIDTVMISLIKNDTEVGWYNAGYKLIEAAAFFPAILVNSLLPSISSLHGKTAEISMLYQRAMRYILLIAIPLSIIAFILAEPIIIFVFGSEYHQTVIVFKILLLSLSFAFIYHVGSTVLSGIGQQKMALYIACAVLLLNIILNAALIPNKGYVGAAIATMVSEFVFCLLYGGFLFSLGYKISWFKLALKPLIATSTISFLILLFPAHLGVTIFFAILGYFGMMTLLSYWDEEEILFIKKISSSLKEYF</sequence>
<reference evidence="6" key="1">
    <citation type="submission" date="2018-06" db="EMBL/GenBank/DDBJ databases">
        <authorList>
            <person name="Zhirakovskaya E."/>
        </authorList>
    </citation>
    <scope>NUCLEOTIDE SEQUENCE</scope>
</reference>
<feature type="transmembrane region" description="Helical" evidence="5">
    <location>
        <begin position="156"/>
        <end position="174"/>
    </location>
</feature>
<dbReference type="AlphaFoldDB" id="A0A3B1D3T4"/>
<evidence type="ECO:0000256" key="5">
    <source>
        <dbReference type="SAM" id="Phobius"/>
    </source>
</evidence>
<dbReference type="Pfam" id="PF01943">
    <property type="entry name" value="Polysacc_synt"/>
    <property type="match status" value="1"/>
</dbReference>
<feature type="transmembrane region" description="Helical" evidence="5">
    <location>
        <begin position="326"/>
        <end position="346"/>
    </location>
</feature>
<evidence type="ECO:0000313" key="6">
    <source>
        <dbReference type="EMBL" id="VAX31453.1"/>
    </source>
</evidence>
<evidence type="ECO:0000256" key="1">
    <source>
        <dbReference type="ARBA" id="ARBA00004141"/>
    </source>
</evidence>
<protein>
    <submittedName>
        <fullName evidence="6">Uncharacterized protein</fullName>
    </submittedName>
</protein>
<dbReference type="InterPro" id="IPR002797">
    <property type="entry name" value="Polysacc_synth"/>
</dbReference>
<feature type="transmembrane region" description="Helical" evidence="5">
    <location>
        <begin position="44"/>
        <end position="65"/>
    </location>
</feature>
<evidence type="ECO:0000256" key="3">
    <source>
        <dbReference type="ARBA" id="ARBA00022989"/>
    </source>
</evidence>
<feature type="transmembrane region" description="Helical" evidence="5">
    <location>
        <begin position="295"/>
        <end position="320"/>
    </location>
</feature>
<accession>A0A3B1D3T4</accession>